<keyword evidence="3 6" id="KW-0687">Ribonucleoprotein</keyword>
<dbReference type="GO" id="GO:0003735">
    <property type="term" value="F:structural constituent of ribosome"/>
    <property type="evidence" value="ECO:0007669"/>
    <property type="project" value="InterPro"/>
</dbReference>
<dbReference type="Pfam" id="PF01250">
    <property type="entry name" value="Ribosomal_S6"/>
    <property type="match status" value="1"/>
</dbReference>
<feature type="region of interest" description="Disordered" evidence="7">
    <location>
        <begin position="101"/>
        <end position="162"/>
    </location>
</feature>
<dbReference type="NCBIfam" id="TIGR00166">
    <property type="entry name" value="S6"/>
    <property type="match status" value="1"/>
</dbReference>
<reference evidence="8 9" key="1">
    <citation type="submission" date="2011-10" db="EMBL/GenBank/DDBJ databases">
        <title>Genome sequence of Gluconobacter morbifer G707, isolated from Drosophila gut.</title>
        <authorList>
            <person name="Lee W.-J."/>
            <person name="Kim E.-K."/>
        </authorList>
    </citation>
    <scope>NUCLEOTIDE SEQUENCE [LARGE SCALE GENOMIC DNA]</scope>
    <source>
        <strain evidence="8 9">G707</strain>
    </source>
</reference>
<organism evidence="8 9">
    <name type="scientific">Gluconobacter morbifer G707</name>
    <dbReference type="NCBI Taxonomy" id="1088869"/>
    <lineage>
        <taxon>Bacteria</taxon>
        <taxon>Pseudomonadati</taxon>
        <taxon>Pseudomonadota</taxon>
        <taxon>Alphaproteobacteria</taxon>
        <taxon>Acetobacterales</taxon>
        <taxon>Acetobacteraceae</taxon>
        <taxon>Gluconobacter</taxon>
    </lineage>
</organism>
<dbReference type="PANTHER" id="PTHR21011:SF1">
    <property type="entry name" value="SMALL RIBOSOMAL SUBUNIT PROTEIN BS6M"/>
    <property type="match status" value="1"/>
</dbReference>
<evidence type="ECO:0000256" key="1">
    <source>
        <dbReference type="ARBA" id="ARBA00009512"/>
    </source>
</evidence>
<keyword evidence="9" id="KW-1185">Reference proteome</keyword>
<gene>
    <name evidence="6" type="primary">rpsF</name>
    <name evidence="8" type="ORF">GMO_21920</name>
</gene>
<keyword evidence="6" id="KW-0694">RNA-binding</keyword>
<dbReference type="EMBL" id="AGQV01000010">
    <property type="protein sequence ID" value="EHH67199.1"/>
    <property type="molecule type" value="Genomic_DNA"/>
</dbReference>
<keyword evidence="6" id="KW-0699">rRNA-binding</keyword>
<comment type="similarity">
    <text evidence="1 6">Belongs to the bacterial ribosomal protein bS6 family.</text>
</comment>
<dbReference type="InterPro" id="IPR020814">
    <property type="entry name" value="Ribosomal_S6_plastid/chlpt"/>
</dbReference>
<protein>
    <recommendedName>
        <fullName evidence="5 6">Small ribosomal subunit protein bS6</fullName>
    </recommendedName>
</protein>
<dbReference type="InterPro" id="IPR035980">
    <property type="entry name" value="Ribosomal_bS6_sf"/>
</dbReference>
<name>G6XLE4_9PROT</name>
<evidence type="ECO:0000256" key="7">
    <source>
        <dbReference type="SAM" id="MobiDB-lite"/>
    </source>
</evidence>
<dbReference type="HAMAP" id="MF_00360">
    <property type="entry name" value="Ribosomal_bS6"/>
    <property type="match status" value="1"/>
</dbReference>
<dbReference type="PATRIC" id="fig|1088869.3.peg.2185"/>
<comment type="function">
    <text evidence="4 6">Binds together with bS18 to 16S ribosomal RNA.</text>
</comment>
<accession>G6XLE4</accession>
<evidence type="ECO:0000256" key="3">
    <source>
        <dbReference type="ARBA" id="ARBA00023274"/>
    </source>
</evidence>
<evidence type="ECO:0000256" key="5">
    <source>
        <dbReference type="ARBA" id="ARBA00035294"/>
    </source>
</evidence>
<evidence type="ECO:0000256" key="6">
    <source>
        <dbReference type="HAMAP-Rule" id="MF_00360"/>
    </source>
</evidence>
<dbReference type="AlphaFoldDB" id="G6XLE4"/>
<evidence type="ECO:0000313" key="8">
    <source>
        <dbReference type="EMBL" id="EHH67199.1"/>
    </source>
</evidence>
<evidence type="ECO:0000313" key="9">
    <source>
        <dbReference type="Proteomes" id="UP000004949"/>
    </source>
</evidence>
<dbReference type="InterPro" id="IPR014717">
    <property type="entry name" value="Transl_elong_EF1B/ribsomal_bS6"/>
</dbReference>
<dbReference type="CDD" id="cd00473">
    <property type="entry name" value="bS6"/>
    <property type="match status" value="1"/>
</dbReference>
<dbReference type="GO" id="GO:0070181">
    <property type="term" value="F:small ribosomal subunit rRNA binding"/>
    <property type="evidence" value="ECO:0007669"/>
    <property type="project" value="TreeGrafter"/>
</dbReference>
<dbReference type="GO" id="GO:0022627">
    <property type="term" value="C:cytosolic small ribosomal subunit"/>
    <property type="evidence" value="ECO:0007669"/>
    <property type="project" value="TreeGrafter"/>
</dbReference>
<dbReference type="InterPro" id="IPR000529">
    <property type="entry name" value="Ribosomal_bS6"/>
</dbReference>
<dbReference type="SUPFAM" id="SSF54995">
    <property type="entry name" value="Ribosomal protein S6"/>
    <property type="match status" value="1"/>
</dbReference>
<dbReference type="GO" id="GO:0006412">
    <property type="term" value="P:translation"/>
    <property type="evidence" value="ECO:0007669"/>
    <property type="project" value="UniProtKB-UniRule"/>
</dbReference>
<feature type="compositionally biased region" description="Basic and acidic residues" evidence="7">
    <location>
        <begin position="138"/>
        <end position="162"/>
    </location>
</feature>
<dbReference type="STRING" id="1088869.GMO_21920"/>
<feature type="compositionally biased region" description="Basic and acidic residues" evidence="7">
    <location>
        <begin position="108"/>
        <end position="118"/>
    </location>
</feature>
<evidence type="ECO:0000256" key="2">
    <source>
        <dbReference type="ARBA" id="ARBA00022980"/>
    </source>
</evidence>
<sequence length="162" mass="18222">MFMPLYESVLIARNDVSQAQVEALVENINTLLTENGGSIQKREFWGLRSLAYRIKKNRKGHYVLLGLDCTPDTLRELERQLGLNEDVLRVLTIRVDEIDENPSPVLARKSDDRGERGGFRGGSKPSGRFESGRGGARRSSEDREEYRARGEQDDAREAAGAE</sequence>
<dbReference type="Proteomes" id="UP000004949">
    <property type="component" value="Unassembled WGS sequence"/>
</dbReference>
<proteinExistence type="inferred from homology"/>
<evidence type="ECO:0000256" key="4">
    <source>
        <dbReference type="ARBA" id="ARBA00035104"/>
    </source>
</evidence>
<dbReference type="PANTHER" id="PTHR21011">
    <property type="entry name" value="MITOCHONDRIAL 28S RIBOSOMAL PROTEIN S6"/>
    <property type="match status" value="1"/>
</dbReference>
<dbReference type="eggNOG" id="COG0360">
    <property type="taxonomic scope" value="Bacteria"/>
</dbReference>
<comment type="caution">
    <text evidence="8">The sequence shown here is derived from an EMBL/GenBank/DDBJ whole genome shotgun (WGS) entry which is preliminary data.</text>
</comment>
<keyword evidence="2 6" id="KW-0689">Ribosomal protein</keyword>
<dbReference type="Gene3D" id="3.30.70.60">
    <property type="match status" value="1"/>
</dbReference>